<dbReference type="EMBL" id="BNCP01000006">
    <property type="protein sequence ID" value="GIL74375.1"/>
    <property type="molecule type" value="Genomic_DNA"/>
</dbReference>
<reference evidence="1" key="1">
    <citation type="journal article" date="2021" name="Proc. Natl. Acad. Sci. U.S.A.">
        <title>Three genomes in the algal genus Volvox reveal the fate of a haploid sex-determining region after a transition to homothallism.</title>
        <authorList>
            <person name="Yamamoto K."/>
            <person name="Hamaji T."/>
            <person name="Kawai-Toyooka H."/>
            <person name="Matsuzaki R."/>
            <person name="Takahashi F."/>
            <person name="Nishimura Y."/>
            <person name="Kawachi M."/>
            <person name="Noguchi H."/>
            <person name="Minakuchi Y."/>
            <person name="Umen J.G."/>
            <person name="Toyoda A."/>
            <person name="Nozaki H."/>
        </authorList>
    </citation>
    <scope>NUCLEOTIDE SEQUENCE</scope>
    <source>
        <strain evidence="1">NIES-3786</strain>
    </source>
</reference>
<name>A0A8J4C2U1_9CHLO</name>
<evidence type="ECO:0000313" key="1">
    <source>
        <dbReference type="EMBL" id="GIL74375.1"/>
    </source>
</evidence>
<dbReference type="AlphaFoldDB" id="A0A8J4C2U1"/>
<protein>
    <submittedName>
        <fullName evidence="1">Uncharacterized protein</fullName>
    </submittedName>
</protein>
<sequence>KLAAAASESARHADRAEDWRQWCTTLESVRESELDMHNALAAEKAQLGALLATAQHKADVAQQFVEELHLPSLPSILSSWRRPRKIRQHRWPRRRARSRRPTSRPLSGFGRLWRRRTLWRGSCKWVRDLARAVRG</sequence>
<proteinExistence type="predicted"/>
<comment type="caution">
    <text evidence="1">The sequence shown here is derived from an EMBL/GenBank/DDBJ whole genome shotgun (WGS) entry which is preliminary data.</text>
</comment>
<keyword evidence="2" id="KW-1185">Reference proteome</keyword>
<evidence type="ECO:0000313" key="2">
    <source>
        <dbReference type="Proteomes" id="UP000747110"/>
    </source>
</evidence>
<dbReference type="Proteomes" id="UP000747110">
    <property type="component" value="Unassembled WGS sequence"/>
</dbReference>
<gene>
    <name evidence="1" type="ORF">Vretifemale_4306</name>
</gene>
<feature type="non-terminal residue" evidence="1">
    <location>
        <position position="135"/>
    </location>
</feature>
<accession>A0A8J4C2U1</accession>
<organism evidence="1 2">
    <name type="scientific">Volvox reticuliferus</name>
    <dbReference type="NCBI Taxonomy" id="1737510"/>
    <lineage>
        <taxon>Eukaryota</taxon>
        <taxon>Viridiplantae</taxon>
        <taxon>Chlorophyta</taxon>
        <taxon>core chlorophytes</taxon>
        <taxon>Chlorophyceae</taxon>
        <taxon>CS clade</taxon>
        <taxon>Chlamydomonadales</taxon>
        <taxon>Volvocaceae</taxon>
        <taxon>Volvox</taxon>
    </lineage>
</organism>